<sequence>MNGGEWAGEGKGATANPGPSTMLHGVAQTNKHCTEWSAVARPR</sequence>
<comment type="caution">
    <text evidence="2">The sequence shown here is derived from an EMBL/GenBank/DDBJ whole genome shotgun (WGS) entry which is preliminary data.</text>
</comment>
<dbReference type="Proteomes" id="UP000295573">
    <property type="component" value="Unassembled WGS sequence"/>
</dbReference>
<gene>
    <name evidence="2" type="ORF">EV646_12325</name>
</gene>
<name>A0A4R2I3L6_9ACTN</name>
<feature type="region of interest" description="Disordered" evidence="1">
    <location>
        <begin position="1"/>
        <end position="29"/>
    </location>
</feature>
<dbReference type="AlphaFoldDB" id="A0A4R2I3L6"/>
<protein>
    <submittedName>
        <fullName evidence="2">Uncharacterized protein</fullName>
    </submittedName>
</protein>
<dbReference type="EMBL" id="SLWR01000023">
    <property type="protein sequence ID" value="TCO37638.1"/>
    <property type="molecule type" value="Genomic_DNA"/>
</dbReference>
<reference evidence="2 3" key="1">
    <citation type="journal article" date="2015" name="Stand. Genomic Sci.">
        <title>Genomic Encyclopedia of Bacterial and Archaeal Type Strains, Phase III: the genomes of soil and plant-associated and newly described type strains.</title>
        <authorList>
            <person name="Whitman W.B."/>
            <person name="Woyke T."/>
            <person name="Klenk H.P."/>
            <person name="Zhou Y."/>
            <person name="Lilburn T.G."/>
            <person name="Beck B.J."/>
            <person name="De Vos P."/>
            <person name="Vandamme P."/>
            <person name="Eisen J.A."/>
            <person name="Garrity G."/>
            <person name="Hugenholtz P."/>
            <person name="Kyrpides N.C."/>
        </authorList>
    </citation>
    <scope>NUCLEOTIDE SEQUENCE [LARGE SCALE GENOMIC DNA]</scope>
    <source>
        <strain evidence="2 3">VKM Ac-2541</strain>
    </source>
</reference>
<keyword evidence="3" id="KW-1185">Reference proteome</keyword>
<evidence type="ECO:0000313" key="3">
    <source>
        <dbReference type="Proteomes" id="UP000295573"/>
    </source>
</evidence>
<accession>A0A4R2I3L6</accession>
<organism evidence="2 3">
    <name type="scientific">Kribbella antiqua</name>
    <dbReference type="NCBI Taxonomy" id="2512217"/>
    <lineage>
        <taxon>Bacteria</taxon>
        <taxon>Bacillati</taxon>
        <taxon>Actinomycetota</taxon>
        <taxon>Actinomycetes</taxon>
        <taxon>Propionibacteriales</taxon>
        <taxon>Kribbellaceae</taxon>
        <taxon>Kribbella</taxon>
    </lineage>
</organism>
<proteinExistence type="predicted"/>
<feature type="compositionally biased region" description="Gly residues" evidence="1">
    <location>
        <begin position="1"/>
        <end position="11"/>
    </location>
</feature>
<evidence type="ECO:0000256" key="1">
    <source>
        <dbReference type="SAM" id="MobiDB-lite"/>
    </source>
</evidence>
<evidence type="ECO:0000313" key="2">
    <source>
        <dbReference type="EMBL" id="TCO37638.1"/>
    </source>
</evidence>